<keyword evidence="2 4" id="KW-0808">Transferase</keyword>
<dbReference type="PROSITE" id="PS51682">
    <property type="entry name" value="SAM_OMT_I"/>
    <property type="match status" value="1"/>
</dbReference>
<keyword evidence="1 4" id="KW-0489">Methyltransferase</keyword>
<evidence type="ECO:0000313" key="4">
    <source>
        <dbReference type="EMBL" id="SCY77259.1"/>
    </source>
</evidence>
<dbReference type="RefSeq" id="WP_090920637.1">
    <property type="nucleotide sequence ID" value="NZ_FMVM01000009.1"/>
</dbReference>
<dbReference type="InterPro" id="IPR050362">
    <property type="entry name" value="Cation-dep_OMT"/>
</dbReference>
<protein>
    <submittedName>
        <fullName evidence="4">Predicted O-methyltransferase YrrM</fullName>
    </submittedName>
</protein>
<dbReference type="EMBL" id="FMVM01000009">
    <property type="protein sequence ID" value="SCY77259.1"/>
    <property type="molecule type" value="Genomic_DNA"/>
</dbReference>
<dbReference type="STRING" id="582692.SAMN05720606_10941"/>
<keyword evidence="5" id="KW-1185">Reference proteome</keyword>
<sequence length="238" mass="26149">MSKYDLNNSKVNPSARWNEVDHYINSLLLPNDKDLQAALEANAEAGLPSHDVTPNQGKFLQLLLKIQGASRVLEIGTLGAYSTIWMARALPDHGRIVSLESEPKHAAIAQANLTRAGLMHKVDLRVGPALTSLPDIKEEYPEPFDLIFIDADKPSNPDYLRWALRLTRPGSLIIGDNIIRDGEVIHSDSEDARVQGVRTFLECIGDHPHLEATALQTVGSKGYDGFVIARVTDSPVTK</sequence>
<dbReference type="Proteomes" id="UP000198538">
    <property type="component" value="Unassembled WGS sequence"/>
</dbReference>
<dbReference type="InterPro" id="IPR029063">
    <property type="entry name" value="SAM-dependent_MTases_sf"/>
</dbReference>
<evidence type="ECO:0000256" key="2">
    <source>
        <dbReference type="ARBA" id="ARBA00022679"/>
    </source>
</evidence>
<dbReference type="SUPFAM" id="SSF53335">
    <property type="entry name" value="S-adenosyl-L-methionine-dependent methyltransferases"/>
    <property type="match status" value="1"/>
</dbReference>
<evidence type="ECO:0000256" key="3">
    <source>
        <dbReference type="ARBA" id="ARBA00022691"/>
    </source>
</evidence>
<proteinExistence type="predicted"/>
<dbReference type="GO" id="GO:0008757">
    <property type="term" value="F:S-adenosylmethionine-dependent methyltransferase activity"/>
    <property type="evidence" value="ECO:0007669"/>
    <property type="project" value="TreeGrafter"/>
</dbReference>
<dbReference type="AlphaFoldDB" id="A0A1G5INU7"/>
<dbReference type="PANTHER" id="PTHR10509:SF14">
    <property type="entry name" value="CAFFEOYL-COA O-METHYLTRANSFERASE 3-RELATED"/>
    <property type="match status" value="1"/>
</dbReference>
<dbReference type="Pfam" id="PF01596">
    <property type="entry name" value="Methyltransf_3"/>
    <property type="match status" value="1"/>
</dbReference>
<accession>A0A1G5INU7</accession>
<dbReference type="GO" id="GO:0032259">
    <property type="term" value="P:methylation"/>
    <property type="evidence" value="ECO:0007669"/>
    <property type="project" value="UniProtKB-KW"/>
</dbReference>
<evidence type="ECO:0000313" key="5">
    <source>
        <dbReference type="Proteomes" id="UP000198538"/>
    </source>
</evidence>
<dbReference type="GO" id="GO:0008171">
    <property type="term" value="F:O-methyltransferase activity"/>
    <property type="evidence" value="ECO:0007669"/>
    <property type="project" value="InterPro"/>
</dbReference>
<keyword evidence="3" id="KW-0949">S-adenosyl-L-methionine</keyword>
<name>A0A1G5INU7_9BACL</name>
<dbReference type="Gene3D" id="3.40.50.150">
    <property type="entry name" value="Vaccinia Virus protein VP39"/>
    <property type="match status" value="1"/>
</dbReference>
<evidence type="ECO:0000256" key="1">
    <source>
        <dbReference type="ARBA" id="ARBA00022603"/>
    </source>
</evidence>
<gene>
    <name evidence="4" type="ORF">SAMN05720606_10941</name>
</gene>
<dbReference type="PANTHER" id="PTHR10509">
    <property type="entry name" value="O-METHYLTRANSFERASE-RELATED"/>
    <property type="match status" value="1"/>
</dbReference>
<reference evidence="5" key="1">
    <citation type="submission" date="2016-10" db="EMBL/GenBank/DDBJ databases">
        <authorList>
            <person name="Varghese N."/>
            <person name="Submissions S."/>
        </authorList>
    </citation>
    <scope>NUCLEOTIDE SEQUENCE [LARGE SCALE GENOMIC DNA]</scope>
    <source>
        <strain evidence="5">BL9</strain>
    </source>
</reference>
<organism evidence="4 5">
    <name type="scientific">Paenibacillus polysaccharolyticus</name>
    <dbReference type="NCBI Taxonomy" id="582692"/>
    <lineage>
        <taxon>Bacteria</taxon>
        <taxon>Bacillati</taxon>
        <taxon>Bacillota</taxon>
        <taxon>Bacilli</taxon>
        <taxon>Bacillales</taxon>
        <taxon>Paenibacillaceae</taxon>
        <taxon>Paenibacillus</taxon>
    </lineage>
</organism>
<dbReference type="InterPro" id="IPR002935">
    <property type="entry name" value="SAM_O-MeTrfase"/>
</dbReference>
<dbReference type="CDD" id="cd02440">
    <property type="entry name" value="AdoMet_MTases"/>
    <property type="match status" value="1"/>
</dbReference>